<reference evidence="2" key="1">
    <citation type="submission" date="2011-10" db="EMBL/GenBank/DDBJ databases">
        <title>The Genome Sequence of Oxalobacter formigenes HOxBLS.</title>
        <authorList>
            <consortium name="The Broad Institute Genome Sequencing Platform"/>
            <person name="Earl A."/>
            <person name="Ward D."/>
            <person name="Feldgarden M."/>
            <person name="Gevers D."/>
            <person name="Allison M.J."/>
            <person name="Humphrey S."/>
            <person name="Young S.K."/>
            <person name="Zeng Q."/>
            <person name="Gargeya S."/>
            <person name="Fitzgerald M."/>
            <person name="Haas B."/>
            <person name="Abouelleil A."/>
            <person name="Alvarado L."/>
            <person name="Arachchi H.M."/>
            <person name="Berlin A."/>
            <person name="Brown A."/>
            <person name="Chapman S.B."/>
            <person name="Chen Z."/>
            <person name="Dunbar C."/>
            <person name="Freedman E."/>
            <person name="Gearin G."/>
            <person name="Goldberg J."/>
            <person name="Griggs A."/>
            <person name="Gujja S."/>
            <person name="Heiman D."/>
            <person name="Howarth C."/>
            <person name="Larson L."/>
            <person name="Lui A."/>
            <person name="MacDonald P.J.P."/>
            <person name="Montmayeur A."/>
            <person name="Murphy C."/>
            <person name="Neiman D."/>
            <person name="Pearson M."/>
            <person name="Priest M."/>
            <person name="Roberts A."/>
            <person name="Saif S."/>
            <person name="Shea T."/>
            <person name="Shenoy N."/>
            <person name="Sisk P."/>
            <person name="Stolte C."/>
            <person name="Sykes S."/>
            <person name="Wortman J."/>
            <person name="Nusbaum C."/>
            <person name="Birren B."/>
        </authorList>
    </citation>
    <scope>NUCLEOTIDE SEQUENCE [LARGE SCALE GENOMIC DNA]</scope>
    <source>
        <strain evidence="2">HOxBLS</strain>
    </source>
</reference>
<dbReference type="EMBL" id="ACDP02000029">
    <property type="protein sequence ID" value="EQM95099.1"/>
    <property type="molecule type" value="Genomic_DNA"/>
</dbReference>
<evidence type="ECO:0000313" key="2">
    <source>
        <dbReference type="EMBL" id="EQM95099.1"/>
    </source>
</evidence>
<evidence type="ECO:0000313" key="3">
    <source>
        <dbReference type="Proteomes" id="UP000003973"/>
    </source>
</evidence>
<sequence length="68" mass="7363">MKRTKTAEEKIIMRQVAEMGCIVCERIGVSRNASTNPSCSCPPRVGKIEPQGDHPTVSGASHRKNGRA</sequence>
<dbReference type="HOGENOM" id="CLU_2789959_0_0_4"/>
<comment type="caution">
    <text evidence="2">The sequence shown here is derived from an EMBL/GenBank/DDBJ whole genome shotgun (WGS) entry which is preliminary data.</text>
</comment>
<evidence type="ECO:0000256" key="1">
    <source>
        <dbReference type="SAM" id="MobiDB-lite"/>
    </source>
</evidence>
<name>T5LSR8_9BURK</name>
<accession>T5LSR8</accession>
<protein>
    <submittedName>
        <fullName evidence="2">Uncharacterized protein</fullName>
    </submittedName>
</protein>
<organism evidence="2 3">
    <name type="scientific">Oxalobacter paraformigenes</name>
    <dbReference type="NCBI Taxonomy" id="556268"/>
    <lineage>
        <taxon>Bacteria</taxon>
        <taxon>Pseudomonadati</taxon>
        <taxon>Pseudomonadota</taxon>
        <taxon>Betaproteobacteria</taxon>
        <taxon>Burkholderiales</taxon>
        <taxon>Oxalobacteraceae</taxon>
        <taxon>Oxalobacter</taxon>
    </lineage>
</organism>
<feature type="region of interest" description="Disordered" evidence="1">
    <location>
        <begin position="32"/>
        <end position="68"/>
    </location>
</feature>
<dbReference type="AlphaFoldDB" id="T5LSR8"/>
<dbReference type="Proteomes" id="UP000003973">
    <property type="component" value="Unassembled WGS sequence"/>
</dbReference>
<proteinExistence type="predicted"/>
<gene>
    <name evidence="2" type="ORF">OFAG_02323</name>
</gene>
<dbReference type="Gene3D" id="3.30.40.190">
    <property type="match status" value="1"/>
</dbReference>
<keyword evidence="3" id="KW-1185">Reference proteome</keyword>